<dbReference type="PROSITE" id="PS50965">
    <property type="entry name" value="NERD"/>
    <property type="match status" value="1"/>
</dbReference>
<evidence type="ECO:0000259" key="2">
    <source>
        <dbReference type="PROSITE" id="PS50965"/>
    </source>
</evidence>
<accession>A0A2J0Q8I1</accession>
<reference evidence="3 4" key="1">
    <citation type="submission" date="2017-09" db="EMBL/GenBank/DDBJ databases">
        <title>Depth-based differentiation of microbial function through sediment-hosted aquifers and enrichment of novel symbionts in the deep terrestrial subsurface.</title>
        <authorList>
            <person name="Probst A.J."/>
            <person name="Ladd B."/>
            <person name="Jarett J.K."/>
            <person name="Geller-Mcgrath D.E."/>
            <person name="Sieber C.M."/>
            <person name="Emerson J.B."/>
            <person name="Anantharaman K."/>
            <person name="Thomas B.C."/>
            <person name="Malmstrom R."/>
            <person name="Stieglmeier M."/>
            <person name="Klingl A."/>
            <person name="Woyke T."/>
            <person name="Ryan C.M."/>
            <person name="Banfield J.F."/>
        </authorList>
    </citation>
    <scope>NUCLEOTIDE SEQUENCE [LARGE SCALE GENOMIC DNA]</scope>
    <source>
        <strain evidence="3">CG10_big_fil_rev_8_21_14_0_10_36_16</strain>
    </source>
</reference>
<comment type="caution">
    <text evidence="3">The sequence shown here is derived from an EMBL/GenBank/DDBJ whole genome shotgun (WGS) entry which is preliminary data.</text>
</comment>
<protein>
    <submittedName>
        <fullName evidence="3">Nuclease</fullName>
    </submittedName>
</protein>
<dbReference type="InterPro" id="IPR011528">
    <property type="entry name" value="NERD"/>
</dbReference>
<evidence type="ECO:0000313" key="4">
    <source>
        <dbReference type="Proteomes" id="UP000228496"/>
    </source>
</evidence>
<evidence type="ECO:0000256" key="1">
    <source>
        <dbReference type="SAM" id="Phobius"/>
    </source>
</evidence>
<organism evidence="3 4">
    <name type="scientific">Candidatus Yanofskybacteria bacterium CG10_big_fil_rev_8_21_14_0_10_36_16</name>
    <dbReference type="NCBI Taxonomy" id="1975096"/>
    <lineage>
        <taxon>Bacteria</taxon>
        <taxon>Candidatus Yanofskyibacteriota</taxon>
    </lineage>
</organism>
<keyword evidence="1" id="KW-0812">Transmembrane</keyword>
<name>A0A2J0Q8I1_9BACT</name>
<keyword evidence="1" id="KW-1133">Transmembrane helix</keyword>
<sequence>MNNYKLKNIIYLLIWFGFLYLIVQWVKYKFPQWKGWLGERFVNKKLTGLDPKQYINLSDVLLPSTGNTSTTQIDHIIVSRFGIFCIETKDYSGWIFGKASDQYWTQVIYRRKSRFYNPLRQNYAHTKAIEALIKPRFQNTPIYSFIIFPSADKLKITGTDTVGNGRDTVEKIRQYTDLVLSDSERDEICSIIKNADIKDKKSRRSHIESAKGLKRLNDS</sequence>
<feature type="transmembrane region" description="Helical" evidence="1">
    <location>
        <begin position="6"/>
        <end position="26"/>
    </location>
</feature>
<evidence type="ECO:0000313" key="3">
    <source>
        <dbReference type="EMBL" id="PJE51565.1"/>
    </source>
</evidence>
<proteinExistence type="predicted"/>
<dbReference type="AlphaFoldDB" id="A0A2J0Q8I1"/>
<feature type="domain" description="NERD" evidence="2">
    <location>
        <begin position="34"/>
        <end position="152"/>
    </location>
</feature>
<dbReference type="EMBL" id="PCXQ01000001">
    <property type="protein sequence ID" value="PJE51565.1"/>
    <property type="molecule type" value="Genomic_DNA"/>
</dbReference>
<gene>
    <name evidence="3" type="ORF">COV29_00190</name>
</gene>
<dbReference type="Pfam" id="PF08378">
    <property type="entry name" value="NERD"/>
    <property type="match status" value="1"/>
</dbReference>
<keyword evidence="1" id="KW-0472">Membrane</keyword>
<dbReference type="Proteomes" id="UP000228496">
    <property type="component" value="Unassembled WGS sequence"/>
</dbReference>